<name>A0A1H4CV67_9RHOB</name>
<evidence type="ECO:0000259" key="9">
    <source>
        <dbReference type="Pfam" id="PF11984"/>
    </source>
</evidence>
<keyword evidence="3" id="KW-0645">Protease</keyword>
<keyword evidence="4 8" id="KW-0812">Transmembrane</keyword>
<dbReference type="InterPro" id="IPR019127">
    <property type="entry name" value="Exosortase"/>
</dbReference>
<feature type="transmembrane region" description="Helical" evidence="8">
    <location>
        <begin position="83"/>
        <end position="103"/>
    </location>
</feature>
<comment type="subcellular location">
    <subcellularLocation>
        <location evidence="1">Cell membrane</location>
        <topology evidence="1">Multi-pass membrane protein</topology>
    </subcellularLocation>
</comment>
<evidence type="ECO:0000256" key="6">
    <source>
        <dbReference type="ARBA" id="ARBA00022989"/>
    </source>
</evidence>
<feature type="transmembrane region" description="Helical" evidence="8">
    <location>
        <begin position="266"/>
        <end position="286"/>
    </location>
</feature>
<organism evidence="10 11">
    <name type="scientific">Rubrimonas cliftonensis</name>
    <dbReference type="NCBI Taxonomy" id="89524"/>
    <lineage>
        <taxon>Bacteria</taxon>
        <taxon>Pseudomonadati</taxon>
        <taxon>Pseudomonadota</taxon>
        <taxon>Alphaproteobacteria</taxon>
        <taxon>Rhodobacterales</taxon>
        <taxon>Paracoccaceae</taxon>
        <taxon>Rubrimonas</taxon>
    </lineage>
</organism>
<dbReference type="Pfam" id="PF09721">
    <property type="entry name" value="Exosortase_EpsH"/>
    <property type="match status" value="1"/>
</dbReference>
<dbReference type="NCBIfam" id="TIGR04178">
    <property type="entry name" value="exo_archaeo"/>
    <property type="match status" value="1"/>
</dbReference>
<dbReference type="Pfam" id="PF11984">
    <property type="entry name" value="DUF3485"/>
    <property type="match status" value="1"/>
</dbReference>
<feature type="transmembrane region" description="Helical" evidence="8">
    <location>
        <begin position="133"/>
        <end position="153"/>
    </location>
</feature>
<keyword evidence="2" id="KW-1003">Cell membrane</keyword>
<dbReference type="STRING" id="89524.SAMN05444370_10853"/>
<evidence type="ECO:0000256" key="8">
    <source>
        <dbReference type="SAM" id="Phobius"/>
    </source>
</evidence>
<dbReference type="InterPro" id="IPR014263">
    <property type="entry name" value="Methanolan_biosynth_EpsI"/>
</dbReference>
<feature type="domain" description="Methanolan biosynthesis EpsI" evidence="9">
    <location>
        <begin position="324"/>
        <end position="528"/>
    </location>
</feature>
<gene>
    <name evidence="10" type="ORF">SAMN05444370_10853</name>
</gene>
<evidence type="ECO:0000256" key="2">
    <source>
        <dbReference type="ARBA" id="ARBA00022475"/>
    </source>
</evidence>
<dbReference type="NCBIfam" id="TIGR02602">
    <property type="entry name" value="8TM_EpsH"/>
    <property type="match status" value="1"/>
</dbReference>
<keyword evidence="6 8" id="KW-1133">Transmembrane helix</keyword>
<dbReference type="AlphaFoldDB" id="A0A1H4CV67"/>
<dbReference type="NCBIfam" id="TIGR02914">
    <property type="entry name" value="EpsI_fam"/>
    <property type="match status" value="1"/>
</dbReference>
<proteinExistence type="predicted"/>
<keyword evidence="11" id="KW-1185">Reference proteome</keyword>
<evidence type="ECO:0000256" key="4">
    <source>
        <dbReference type="ARBA" id="ARBA00022692"/>
    </source>
</evidence>
<feature type="transmembrane region" description="Helical" evidence="8">
    <location>
        <begin position="109"/>
        <end position="126"/>
    </location>
</feature>
<dbReference type="InterPro" id="IPR026491">
    <property type="entry name" value="ExosortD_VPLPA"/>
</dbReference>
<dbReference type="Proteomes" id="UP000198703">
    <property type="component" value="Unassembled WGS sequence"/>
</dbReference>
<evidence type="ECO:0000256" key="3">
    <source>
        <dbReference type="ARBA" id="ARBA00022670"/>
    </source>
</evidence>
<dbReference type="GO" id="GO:0006508">
    <property type="term" value="P:proteolysis"/>
    <property type="evidence" value="ECO:0007669"/>
    <property type="project" value="UniProtKB-KW"/>
</dbReference>
<feature type="transmembrane region" description="Helical" evidence="8">
    <location>
        <begin position="21"/>
        <end position="41"/>
    </location>
</feature>
<dbReference type="EMBL" id="FNQM01000008">
    <property type="protein sequence ID" value="SEA64271.1"/>
    <property type="molecule type" value="Genomic_DNA"/>
</dbReference>
<evidence type="ECO:0000313" key="11">
    <source>
        <dbReference type="Proteomes" id="UP000198703"/>
    </source>
</evidence>
<feature type="transmembrane region" description="Helical" evidence="8">
    <location>
        <begin position="159"/>
        <end position="180"/>
    </location>
</feature>
<dbReference type="GO" id="GO:0008233">
    <property type="term" value="F:peptidase activity"/>
    <property type="evidence" value="ECO:0007669"/>
    <property type="project" value="UniProtKB-KW"/>
</dbReference>
<dbReference type="GO" id="GO:0005886">
    <property type="term" value="C:plasma membrane"/>
    <property type="evidence" value="ECO:0007669"/>
    <property type="project" value="UniProtKB-SubCell"/>
</dbReference>
<feature type="transmembrane region" description="Helical" evidence="8">
    <location>
        <begin position="317"/>
        <end position="340"/>
    </location>
</feature>
<dbReference type="NCBIfam" id="TIGR04152">
    <property type="entry name" value="exosort_VPLPA"/>
    <property type="match status" value="1"/>
</dbReference>
<protein>
    <submittedName>
        <fullName evidence="10">Exosortase D, VPLPA-CTERM-specific</fullName>
    </submittedName>
</protein>
<dbReference type="InterPro" id="IPR013426">
    <property type="entry name" value="EpsH-like"/>
</dbReference>
<reference evidence="10 11" key="1">
    <citation type="submission" date="2016-10" db="EMBL/GenBank/DDBJ databases">
        <authorList>
            <person name="de Groot N.N."/>
        </authorList>
    </citation>
    <scope>NUCLEOTIDE SEQUENCE [LARGE SCALE GENOMIC DNA]</scope>
    <source>
        <strain evidence="10 11">DSM 15345</strain>
    </source>
</reference>
<evidence type="ECO:0000256" key="7">
    <source>
        <dbReference type="ARBA" id="ARBA00023136"/>
    </source>
</evidence>
<sequence>MAIATDPKSTSSHLSLRSAPLGALWLAAAFAAGGVVFWSGLVSLVDAWSVPEYSHGPIIPLISTFLFLREMRAAPPVDRPVTDRWPGVAVLALGLLMGLLGNLVRIPDITTYGFMVWIAGLVLISFGLRRGAIFWPAILHLVFMLPLPQFVYWQVSVGLQAVSSQIGVALIQAIGIPVYLDGNIIDLGLYKLQVAEACSGLRYLFPMLSFSYVFAVLYQGPVWHKIVLLASAAPITVMMNSFRIGMIGVLVNYFGIEHAEGFLHTFEGWIIFVACIVILFLEAMLLQQLTRRPKRLSETLDVEFEGLGVQARRVLDVVPSAALIAAAALTSAAAVGWAAAPEREIVRPDRELLVFFPRVIEEWRGAPRLLEPEIERVLGADDYHSAGYVSEVSGASVDMFVAYYHKQTEGNGIHSPEVCIPAGGWEVSRWRQLEVAVDGAAPFEVNRAMIQKGLNRQLVYFWFEQRGQRLTSDYAVKAITVLDSLTTGRTDGGLVRLITPLEPGEDEALGDARLQQFMQAMLPRLSAFIP</sequence>
<keyword evidence="5" id="KW-0378">Hydrolase</keyword>
<keyword evidence="7 8" id="KW-0472">Membrane</keyword>
<evidence type="ECO:0000256" key="5">
    <source>
        <dbReference type="ARBA" id="ARBA00022801"/>
    </source>
</evidence>
<evidence type="ECO:0000256" key="1">
    <source>
        <dbReference type="ARBA" id="ARBA00004651"/>
    </source>
</evidence>
<accession>A0A1H4CV67</accession>
<dbReference type="InterPro" id="IPR026392">
    <property type="entry name" value="Exo/Archaeosortase_dom"/>
</dbReference>
<feature type="transmembrane region" description="Helical" evidence="8">
    <location>
        <begin position="226"/>
        <end position="254"/>
    </location>
</feature>
<feature type="transmembrane region" description="Helical" evidence="8">
    <location>
        <begin position="201"/>
        <end position="220"/>
    </location>
</feature>
<evidence type="ECO:0000313" key="10">
    <source>
        <dbReference type="EMBL" id="SEA64271.1"/>
    </source>
</evidence>